<feature type="transmembrane region" description="Helical" evidence="8">
    <location>
        <begin position="325"/>
        <end position="347"/>
    </location>
</feature>
<dbReference type="EMBL" id="JAAEDL010000006">
    <property type="protein sequence ID" value="MBR0680464.1"/>
    <property type="molecule type" value="Genomic_DNA"/>
</dbReference>
<dbReference type="CDD" id="cd06550">
    <property type="entry name" value="TM_ABC_iron-siderophores_like"/>
    <property type="match status" value="1"/>
</dbReference>
<evidence type="ECO:0000256" key="5">
    <source>
        <dbReference type="ARBA" id="ARBA00022692"/>
    </source>
</evidence>
<comment type="subcellular location">
    <subcellularLocation>
        <location evidence="1">Cell membrane</location>
        <topology evidence="1">Multi-pass membrane protein</topology>
    </subcellularLocation>
</comment>
<organism evidence="9 10">
    <name type="scientific">Neoroseomonas eburnea</name>
    <dbReference type="NCBI Taxonomy" id="1346889"/>
    <lineage>
        <taxon>Bacteria</taxon>
        <taxon>Pseudomonadati</taxon>
        <taxon>Pseudomonadota</taxon>
        <taxon>Alphaproteobacteria</taxon>
        <taxon>Acetobacterales</taxon>
        <taxon>Acetobacteraceae</taxon>
        <taxon>Neoroseomonas</taxon>
    </lineage>
</organism>
<dbReference type="PANTHER" id="PTHR30472">
    <property type="entry name" value="FERRIC ENTEROBACTIN TRANSPORT SYSTEM PERMEASE PROTEIN"/>
    <property type="match status" value="1"/>
</dbReference>
<evidence type="ECO:0000256" key="8">
    <source>
        <dbReference type="SAM" id="Phobius"/>
    </source>
</evidence>
<feature type="transmembrane region" description="Helical" evidence="8">
    <location>
        <begin position="109"/>
        <end position="132"/>
    </location>
</feature>
<comment type="similarity">
    <text evidence="2">Belongs to the binding-protein-dependent transport system permease family. FecCD subfamily.</text>
</comment>
<evidence type="ECO:0000313" key="9">
    <source>
        <dbReference type="EMBL" id="MBR0680464.1"/>
    </source>
</evidence>
<dbReference type="PANTHER" id="PTHR30472:SF25">
    <property type="entry name" value="ABC TRANSPORTER PERMEASE PROTEIN MJ0876-RELATED"/>
    <property type="match status" value="1"/>
</dbReference>
<reference evidence="9" key="2">
    <citation type="journal article" date="2021" name="Syst. Appl. Microbiol.">
        <title>Roseomonas hellenica sp. nov., isolated from roots of wild-growing Alkanna tinctoria.</title>
        <authorList>
            <person name="Rat A."/>
            <person name="Naranjo H.D."/>
            <person name="Lebbe L."/>
            <person name="Cnockaert M."/>
            <person name="Krigas N."/>
            <person name="Grigoriadou K."/>
            <person name="Maloupa E."/>
            <person name="Willems A."/>
        </authorList>
    </citation>
    <scope>NUCLEOTIDE SEQUENCE</scope>
    <source>
        <strain evidence="9">LMG 31228</strain>
    </source>
</reference>
<protein>
    <submittedName>
        <fullName evidence="9">Iron ABC transporter permease</fullName>
    </submittedName>
</protein>
<proteinExistence type="inferred from homology"/>
<dbReference type="GO" id="GO:0005886">
    <property type="term" value="C:plasma membrane"/>
    <property type="evidence" value="ECO:0007669"/>
    <property type="project" value="UniProtKB-SubCell"/>
</dbReference>
<evidence type="ECO:0000256" key="7">
    <source>
        <dbReference type="ARBA" id="ARBA00023136"/>
    </source>
</evidence>
<evidence type="ECO:0000256" key="2">
    <source>
        <dbReference type="ARBA" id="ARBA00007935"/>
    </source>
</evidence>
<keyword evidence="10" id="KW-1185">Reference proteome</keyword>
<dbReference type="Proteomes" id="UP001138709">
    <property type="component" value="Unassembled WGS sequence"/>
</dbReference>
<keyword evidence="5 8" id="KW-0812">Transmembrane</keyword>
<feature type="transmembrane region" description="Helical" evidence="8">
    <location>
        <begin position="299"/>
        <end position="319"/>
    </location>
</feature>
<feature type="transmembrane region" description="Helical" evidence="8">
    <location>
        <begin position="25"/>
        <end position="44"/>
    </location>
</feature>
<dbReference type="Gene3D" id="1.10.3470.10">
    <property type="entry name" value="ABC transporter involved in vitamin B12 uptake, BtuC"/>
    <property type="match status" value="1"/>
</dbReference>
<dbReference type="InterPro" id="IPR037294">
    <property type="entry name" value="ABC_BtuC-like"/>
</dbReference>
<keyword evidence="7 8" id="KW-0472">Membrane</keyword>
<evidence type="ECO:0000256" key="4">
    <source>
        <dbReference type="ARBA" id="ARBA00022475"/>
    </source>
</evidence>
<dbReference type="SUPFAM" id="SSF81345">
    <property type="entry name" value="ABC transporter involved in vitamin B12 uptake, BtuC"/>
    <property type="match status" value="1"/>
</dbReference>
<evidence type="ECO:0000256" key="1">
    <source>
        <dbReference type="ARBA" id="ARBA00004651"/>
    </source>
</evidence>
<dbReference type="FunFam" id="1.10.3470.10:FF:000001">
    <property type="entry name" value="Vitamin B12 ABC transporter permease BtuC"/>
    <property type="match status" value="1"/>
</dbReference>
<evidence type="ECO:0000256" key="6">
    <source>
        <dbReference type="ARBA" id="ARBA00022989"/>
    </source>
</evidence>
<feature type="transmembrane region" description="Helical" evidence="8">
    <location>
        <begin position="169"/>
        <end position="191"/>
    </location>
</feature>
<evidence type="ECO:0000313" key="10">
    <source>
        <dbReference type="Proteomes" id="UP001138709"/>
    </source>
</evidence>
<dbReference type="Pfam" id="PF01032">
    <property type="entry name" value="FecCD"/>
    <property type="match status" value="1"/>
</dbReference>
<feature type="transmembrane region" description="Helical" evidence="8">
    <location>
        <begin position="211"/>
        <end position="234"/>
    </location>
</feature>
<accession>A0A9X9X9S8</accession>
<sequence length="353" mass="36561">MSAIVSGGSATAIAAYRASLHRRRLLLALLAAIAVVAFLADIAVGPSPLPASEALRALFDPSSASPLARTVVWQARLPPSVMAVLVGMALAAAGAEMQTILNNPLASPFTLGISSAAACGAALAIVLGLAIPGLPARWAVSGNAFLFAFASVALLQLVIRWRGAGVETLVLLGIALVFTFNAIVALIQFVASQDALQQLVFWTLGSLGRTQWDGIVLVAVVLVLVIPFSWRAAWRLTVLRLGEERARGLGVDVGALRFAALLRISLLAAAAVAMVGTIGFIGLVAPHVARLLLGEDHRFLLPGSLLCGAAIMSLAATASEMLVRGAVLPLGIVTALVGLPVFMMLILGGRRRR</sequence>
<dbReference type="GO" id="GO:0022857">
    <property type="term" value="F:transmembrane transporter activity"/>
    <property type="evidence" value="ECO:0007669"/>
    <property type="project" value="InterPro"/>
</dbReference>
<keyword evidence="3" id="KW-0813">Transport</keyword>
<name>A0A9X9X9S8_9PROT</name>
<keyword evidence="4" id="KW-1003">Cell membrane</keyword>
<dbReference type="RefSeq" id="WP_211845989.1">
    <property type="nucleotide sequence ID" value="NZ_JAAEDL010000006.1"/>
</dbReference>
<feature type="transmembrane region" description="Helical" evidence="8">
    <location>
        <begin position="270"/>
        <end position="292"/>
    </location>
</feature>
<evidence type="ECO:0000256" key="3">
    <source>
        <dbReference type="ARBA" id="ARBA00022448"/>
    </source>
</evidence>
<comment type="caution">
    <text evidence="9">The sequence shown here is derived from an EMBL/GenBank/DDBJ whole genome shotgun (WGS) entry which is preliminary data.</text>
</comment>
<gene>
    <name evidence="9" type="ORF">GXW74_08195</name>
</gene>
<dbReference type="GO" id="GO:0033214">
    <property type="term" value="P:siderophore-iron import into cell"/>
    <property type="evidence" value="ECO:0007669"/>
    <property type="project" value="TreeGrafter"/>
</dbReference>
<feature type="transmembrane region" description="Helical" evidence="8">
    <location>
        <begin position="138"/>
        <end position="157"/>
    </location>
</feature>
<reference evidence="9" key="1">
    <citation type="submission" date="2020-01" db="EMBL/GenBank/DDBJ databases">
        <authorList>
            <person name="Rat A."/>
        </authorList>
    </citation>
    <scope>NUCLEOTIDE SEQUENCE</scope>
    <source>
        <strain evidence="9">LMG 31228</strain>
    </source>
</reference>
<keyword evidence="6 8" id="KW-1133">Transmembrane helix</keyword>
<dbReference type="AlphaFoldDB" id="A0A9X9X9S8"/>
<dbReference type="InterPro" id="IPR000522">
    <property type="entry name" value="ABC_transptr_permease_BtuC"/>
</dbReference>